<dbReference type="EMBL" id="QVEW01000001">
    <property type="protein sequence ID" value="RGC02692.1"/>
    <property type="molecule type" value="Genomic_DNA"/>
</dbReference>
<comment type="caution">
    <text evidence="1">The sequence shown here is derived from an EMBL/GenBank/DDBJ whole genome shotgun (WGS) entry which is preliminary data.</text>
</comment>
<dbReference type="Proteomes" id="UP000260783">
    <property type="component" value="Unassembled WGS sequence"/>
</dbReference>
<evidence type="ECO:0000313" key="1">
    <source>
        <dbReference type="EMBL" id="RGC02692.1"/>
    </source>
</evidence>
<evidence type="ECO:0008006" key="3">
    <source>
        <dbReference type="Google" id="ProtNLM"/>
    </source>
</evidence>
<dbReference type="RefSeq" id="WP_117526242.1">
    <property type="nucleotide sequence ID" value="NZ_JAQCXC010000002.1"/>
</dbReference>
<gene>
    <name evidence="1" type="ORF">DWZ04_02230</name>
</gene>
<accession>A0A3E2UZQ9</accession>
<name>A0A3E2UZQ9_9FIRM</name>
<organism evidence="1 2">
    <name type="scientific">Faecalibacterium prausnitzii</name>
    <dbReference type="NCBI Taxonomy" id="853"/>
    <lineage>
        <taxon>Bacteria</taxon>
        <taxon>Bacillati</taxon>
        <taxon>Bacillota</taxon>
        <taxon>Clostridia</taxon>
        <taxon>Eubacteriales</taxon>
        <taxon>Oscillospiraceae</taxon>
        <taxon>Faecalibacterium</taxon>
    </lineage>
</organism>
<evidence type="ECO:0000313" key="2">
    <source>
        <dbReference type="Proteomes" id="UP000260783"/>
    </source>
</evidence>
<reference evidence="1 2" key="1">
    <citation type="submission" date="2018-08" db="EMBL/GenBank/DDBJ databases">
        <title>A genome reference for cultivated species of the human gut microbiota.</title>
        <authorList>
            <person name="Zou Y."/>
            <person name="Xue W."/>
            <person name="Luo G."/>
        </authorList>
    </citation>
    <scope>NUCLEOTIDE SEQUENCE [LARGE SCALE GENOMIC DNA]</scope>
    <source>
        <strain evidence="1 2">AF29-11BH</strain>
    </source>
</reference>
<dbReference type="AlphaFoldDB" id="A0A3E2UZQ9"/>
<proteinExistence type="predicted"/>
<sequence>MKSFDVLHEGNKVWNEEDGTMSVMFCDVNGDGKKIMCLADDRSIYPASQFDPADWELLENKEG</sequence>
<protein>
    <recommendedName>
        <fullName evidence="3">DUF2829 domain-containing protein</fullName>
    </recommendedName>
</protein>